<feature type="signal peptide" evidence="1">
    <location>
        <begin position="1"/>
        <end position="19"/>
    </location>
</feature>
<evidence type="ECO:0000256" key="1">
    <source>
        <dbReference type="SAM" id="SignalP"/>
    </source>
</evidence>
<evidence type="ECO:0000313" key="3">
    <source>
        <dbReference type="Proteomes" id="UP000572680"/>
    </source>
</evidence>
<sequence>MKSTSLLAIAGAVGGTALAATGAAVLLLGDGEADARPAATAAAHRDAGGIGRALRAAGATGCVAEQTRVECRYEGRYVAAAVFTPDTGMTVDTALESWKSGVGQGALGEQGAFSLLRGPNWLVTGPRAMVDKVRPELGGDALHCDRPFGACA</sequence>
<keyword evidence="1" id="KW-0732">Signal</keyword>
<feature type="chain" id="PRO_5031279236" evidence="1">
    <location>
        <begin position="20"/>
        <end position="152"/>
    </location>
</feature>
<keyword evidence="3" id="KW-1185">Reference proteome</keyword>
<accession>A0A7W3LWT6</accession>
<organism evidence="2 3">
    <name type="scientific">Actinomadura namibiensis</name>
    <dbReference type="NCBI Taxonomy" id="182080"/>
    <lineage>
        <taxon>Bacteria</taxon>
        <taxon>Bacillati</taxon>
        <taxon>Actinomycetota</taxon>
        <taxon>Actinomycetes</taxon>
        <taxon>Streptosporangiales</taxon>
        <taxon>Thermomonosporaceae</taxon>
        <taxon>Actinomadura</taxon>
    </lineage>
</organism>
<evidence type="ECO:0000313" key="2">
    <source>
        <dbReference type="EMBL" id="MBA8955702.1"/>
    </source>
</evidence>
<dbReference type="EMBL" id="JACJIA010000012">
    <property type="protein sequence ID" value="MBA8955702.1"/>
    <property type="molecule type" value="Genomic_DNA"/>
</dbReference>
<gene>
    <name evidence="2" type="ORF">HNR61_007378</name>
</gene>
<name>A0A7W3LWT6_ACTNM</name>
<comment type="caution">
    <text evidence="2">The sequence shown here is derived from an EMBL/GenBank/DDBJ whole genome shotgun (WGS) entry which is preliminary data.</text>
</comment>
<protein>
    <submittedName>
        <fullName evidence="2">Uncharacterized protein</fullName>
    </submittedName>
</protein>
<reference evidence="2 3" key="1">
    <citation type="submission" date="2020-08" db="EMBL/GenBank/DDBJ databases">
        <title>Genomic Encyclopedia of Type Strains, Phase IV (KMG-IV): sequencing the most valuable type-strain genomes for metagenomic binning, comparative biology and taxonomic classification.</title>
        <authorList>
            <person name="Goeker M."/>
        </authorList>
    </citation>
    <scope>NUCLEOTIDE SEQUENCE [LARGE SCALE GENOMIC DNA]</scope>
    <source>
        <strain evidence="2 3">DSM 44197</strain>
    </source>
</reference>
<dbReference type="Proteomes" id="UP000572680">
    <property type="component" value="Unassembled WGS sequence"/>
</dbReference>
<dbReference type="RefSeq" id="WP_182847662.1">
    <property type="nucleotide sequence ID" value="NZ_BAAALP010000045.1"/>
</dbReference>
<dbReference type="AlphaFoldDB" id="A0A7W3LWT6"/>
<proteinExistence type="predicted"/>